<dbReference type="HOGENOM" id="CLU_2608145_0_0_1"/>
<dbReference type="InParanoid" id="G0PBU4"/>
<evidence type="ECO:0000313" key="1">
    <source>
        <dbReference type="EMBL" id="EGT50687.1"/>
    </source>
</evidence>
<dbReference type="Proteomes" id="UP000008068">
    <property type="component" value="Unassembled WGS sequence"/>
</dbReference>
<organism evidence="2">
    <name type="scientific">Caenorhabditis brenneri</name>
    <name type="common">Nematode worm</name>
    <dbReference type="NCBI Taxonomy" id="135651"/>
    <lineage>
        <taxon>Eukaryota</taxon>
        <taxon>Metazoa</taxon>
        <taxon>Ecdysozoa</taxon>
        <taxon>Nematoda</taxon>
        <taxon>Chromadorea</taxon>
        <taxon>Rhabditida</taxon>
        <taxon>Rhabditina</taxon>
        <taxon>Rhabditomorpha</taxon>
        <taxon>Rhabditoidea</taxon>
        <taxon>Rhabditidae</taxon>
        <taxon>Peloderinae</taxon>
        <taxon>Caenorhabditis</taxon>
    </lineage>
</organism>
<dbReference type="AlphaFoldDB" id="G0PBU4"/>
<sequence length="79" mass="9408">MWGLSEPLTSEQLLESLKNNMNKNTEIYVIEKKQLNELLSNTPIFYIHSLQKENLYNENCFFVHFVPILVLLFQEKFCP</sequence>
<proteinExistence type="predicted"/>
<dbReference type="EMBL" id="GL380221">
    <property type="protein sequence ID" value="EGT50687.1"/>
    <property type="molecule type" value="Genomic_DNA"/>
</dbReference>
<protein>
    <submittedName>
        <fullName evidence="1">Uncharacterized protein</fullName>
    </submittedName>
</protein>
<name>G0PBU4_CAEBE</name>
<evidence type="ECO:0000313" key="2">
    <source>
        <dbReference type="Proteomes" id="UP000008068"/>
    </source>
</evidence>
<reference evidence="2" key="1">
    <citation type="submission" date="2011-07" db="EMBL/GenBank/DDBJ databases">
        <authorList>
            <consortium name="Caenorhabditis brenneri Sequencing and Analysis Consortium"/>
            <person name="Wilson R.K."/>
        </authorList>
    </citation>
    <scope>NUCLEOTIDE SEQUENCE [LARGE SCALE GENOMIC DNA]</scope>
    <source>
        <strain evidence="2">PB2801</strain>
    </source>
</reference>
<accession>G0PBU4</accession>
<gene>
    <name evidence="1" type="ORF">CAEBREN_31862</name>
</gene>
<keyword evidence="2" id="KW-1185">Reference proteome</keyword>